<dbReference type="OrthoDB" id="2248737at2"/>
<keyword evidence="1" id="KW-0808">Transferase</keyword>
<organism evidence="1 2">
    <name type="scientific">Lactobacillus melliventris</name>
    <dbReference type="NCBI Taxonomy" id="1218507"/>
    <lineage>
        <taxon>Bacteria</taxon>
        <taxon>Bacillati</taxon>
        <taxon>Bacillota</taxon>
        <taxon>Bacilli</taxon>
        <taxon>Lactobacillales</taxon>
        <taxon>Lactobacillaceae</taxon>
        <taxon>Lactobacillus</taxon>
    </lineage>
</organism>
<dbReference type="InterPro" id="IPR029063">
    <property type="entry name" value="SAM-dependent_MTases_sf"/>
</dbReference>
<proteinExistence type="predicted"/>
<evidence type="ECO:0000313" key="1">
    <source>
        <dbReference type="EMBL" id="KJY56587.1"/>
    </source>
</evidence>
<name>A0A0F4LCL9_9LACO</name>
<dbReference type="AlphaFoldDB" id="A0A0F4LCL9"/>
<dbReference type="RefSeq" id="WP_046324855.1">
    <property type="nucleotide sequence ID" value="NZ_JBHTMT010000001.1"/>
</dbReference>
<dbReference type="SUPFAM" id="SSF53335">
    <property type="entry name" value="S-adenosyl-L-methionine-dependent methyltransferases"/>
    <property type="match status" value="1"/>
</dbReference>
<dbReference type="STRING" id="1218507.JF74_09250"/>
<dbReference type="Proteomes" id="UP000033531">
    <property type="component" value="Unassembled WGS sequence"/>
</dbReference>
<dbReference type="GO" id="GO:0032259">
    <property type="term" value="P:methylation"/>
    <property type="evidence" value="ECO:0007669"/>
    <property type="project" value="UniProtKB-KW"/>
</dbReference>
<gene>
    <name evidence="1" type="ORF">JF74_09250</name>
</gene>
<sequence length="251" mass="28637">MTDFLSKINQLDARLIIESVHQQVEEINNIVATIRQKQVLKRAPEKLGFLPDIAEEICHKFNSRDQIEDFKTINQLLNNTRQFLAIKFGLWSIPNLETARVIKDQLKVNTGLEIMAGNGYWSKALSQVGVKMTVTDNFNWSKTSNTGVKAFVPVSNYDAVTAVNQFNDVDLIICSWAPNFGNSDEKVVKAWQKLNSATHLLFVGERNGVTNSASFWQKEPFLHSKELRLINQTFTSFDFIDEQIFEIAHEI</sequence>
<dbReference type="HOGENOM" id="CLU_084734_0_0_9"/>
<dbReference type="PATRIC" id="fig|1218507.3.peg.1095"/>
<keyword evidence="1" id="KW-0489">Methyltransferase</keyword>
<comment type="caution">
    <text evidence="1">The sequence shown here is derived from an EMBL/GenBank/DDBJ whole genome shotgun (WGS) entry which is preliminary data.</text>
</comment>
<dbReference type="EMBL" id="JXLI01000010">
    <property type="protein sequence ID" value="KJY56587.1"/>
    <property type="molecule type" value="Genomic_DNA"/>
</dbReference>
<evidence type="ECO:0000313" key="2">
    <source>
        <dbReference type="Proteomes" id="UP000033531"/>
    </source>
</evidence>
<accession>A0A0F4LCL9</accession>
<reference evidence="1 2" key="1">
    <citation type="submission" date="2015-01" db="EMBL/GenBank/DDBJ databases">
        <title>Comparative genomics of the lactic acid bacteria isolated from the honey bee gut.</title>
        <authorList>
            <person name="Ellegaard K.M."/>
            <person name="Tamarit D."/>
            <person name="Javelind E."/>
            <person name="Olofsson T."/>
            <person name="Andersson S.G."/>
            <person name="Vasquez A."/>
        </authorList>
    </citation>
    <scope>NUCLEOTIDE SEQUENCE [LARGE SCALE GENOMIC DNA]</scope>
    <source>
        <strain evidence="1 2">Hma8</strain>
    </source>
</reference>
<dbReference type="GO" id="GO:0008168">
    <property type="term" value="F:methyltransferase activity"/>
    <property type="evidence" value="ECO:0007669"/>
    <property type="project" value="UniProtKB-KW"/>
</dbReference>
<protein>
    <submittedName>
        <fullName evidence="1">SAM-dependent methyltransferase</fullName>
    </submittedName>
</protein>